<evidence type="ECO:0000256" key="1">
    <source>
        <dbReference type="SAM" id="MobiDB-lite"/>
    </source>
</evidence>
<sequence>MRGRTDRSGRTGLRLAAFAVAAACVLSSTPAGAAPADAWSSETAGGANASTNPGESVITAANAARARVAWTVDGNGGPLVAPTVVGGQVFRVRDTGSAGPASTFEVRSARTGAVAWTLALPGNAFYEQGVTVDAARSSPSCRSRGSAVRTASWPSTSPPGGSPGPATCPRAATAGRATTSTAPVRWSPTEPGSSSPVPTTP</sequence>
<evidence type="ECO:0000313" key="3">
    <source>
        <dbReference type="EMBL" id="WRL67343.1"/>
    </source>
</evidence>
<dbReference type="InterPro" id="IPR011047">
    <property type="entry name" value="Quinoprotein_ADH-like_sf"/>
</dbReference>
<feature type="compositionally biased region" description="Polar residues" evidence="1">
    <location>
        <begin position="40"/>
        <end position="54"/>
    </location>
</feature>
<name>A0ABZ1BB06_9ACTN</name>
<feature type="region of interest" description="Disordered" evidence="1">
    <location>
        <begin position="135"/>
        <end position="201"/>
    </location>
</feature>
<feature type="compositionally biased region" description="Polar residues" evidence="1">
    <location>
        <begin position="190"/>
        <end position="201"/>
    </location>
</feature>
<feature type="compositionally biased region" description="Low complexity" evidence="1">
    <location>
        <begin position="163"/>
        <end position="183"/>
    </location>
</feature>
<protein>
    <submittedName>
        <fullName evidence="3">Uncharacterized protein</fullName>
    </submittedName>
</protein>
<dbReference type="RefSeq" id="WP_324278650.1">
    <property type="nucleotide sequence ID" value="NZ_CP141261.1"/>
</dbReference>
<keyword evidence="4" id="KW-1185">Reference proteome</keyword>
<feature type="chain" id="PRO_5045898911" evidence="2">
    <location>
        <begin position="34"/>
        <end position="201"/>
    </location>
</feature>
<evidence type="ECO:0000313" key="4">
    <source>
        <dbReference type="Proteomes" id="UP001324287"/>
    </source>
</evidence>
<reference evidence="3 4" key="1">
    <citation type="submission" date="2023-12" db="EMBL/GenBank/DDBJ databases">
        <title>Blastococcus brunescens sp. nov., an actonobacterium isolated from sandstone collected in sahara desert.</title>
        <authorList>
            <person name="Gtari M."/>
            <person name="Ghodhbane F."/>
        </authorList>
    </citation>
    <scope>NUCLEOTIDE SEQUENCE [LARGE SCALE GENOMIC DNA]</scope>
    <source>
        <strain evidence="3 4">BMG 8361</strain>
    </source>
</reference>
<dbReference type="SUPFAM" id="SSF50998">
    <property type="entry name" value="Quinoprotein alcohol dehydrogenase-like"/>
    <property type="match status" value="1"/>
</dbReference>
<evidence type="ECO:0000256" key="2">
    <source>
        <dbReference type="SAM" id="SignalP"/>
    </source>
</evidence>
<dbReference type="EMBL" id="CP141261">
    <property type="protein sequence ID" value="WRL67343.1"/>
    <property type="molecule type" value="Genomic_DNA"/>
</dbReference>
<keyword evidence="2" id="KW-0732">Signal</keyword>
<proteinExistence type="predicted"/>
<feature type="signal peptide" evidence="2">
    <location>
        <begin position="1"/>
        <end position="33"/>
    </location>
</feature>
<accession>A0ABZ1BB06</accession>
<gene>
    <name evidence="3" type="ORF">U6N30_04375</name>
</gene>
<feature type="region of interest" description="Disordered" evidence="1">
    <location>
        <begin position="35"/>
        <end position="54"/>
    </location>
</feature>
<dbReference type="Proteomes" id="UP001324287">
    <property type="component" value="Chromosome"/>
</dbReference>
<organism evidence="3 4">
    <name type="scientific">Blastococcus brunescens</name>
    <dbReference type="NCBI Taxonomy" id="1564165"/>
    <lineage>
        <taxon>Bacteria</taxon>
        <taxon>Bacillati</taxon>
        <taxon>Actinomycetota</taxon>
        <taxon>Actinomycetes</taxon>
        <taxon>Geodermatophilales</taxon>
        <taxon>Geodermatophilaceae</taxon>
        <taxon>Blastococcus</taxon>
    </lineage>
</organism>